<evidence type="ECO:0000313" key="3">
    <source>
        <dbReference type="Proteomes" id="UP000092124"/>
    </source>
</evidence>
<feature type="compositionally biased region" description="Polar residues" evidence="1">
    <location>
        <begin position="25"/>
        <end position="42"/>
    </location>
</feature>
<dbReference type="Proteomes" id="UP000092124">
    <property type="component" value="Unassembled WGS sequence"/>
</dbReference>
<evidence type="ECO:0000256" key="1">
    <source>
        <dbReference type="SAM" id="MobiDB-lite"/>
    </source>
</evidence>
<feature type="region of interest" description="Disordered" evidence="1">
    <location>
        <begin position="25"/>
        <end position="60"/>
    </location>
</feature>
<gene>
    <name evidence="2" type="ORF">A6R68_02869</name>
</gene>
<protein>
    <submittedName>
        <fullName evidence="2">Uncharacterized protein</fullName>
    </submittedName>
</protein>
<name>A0A1A6GRR9_NEOLE</name>
<organism evidence="2 3">
    <name type="scientific">Neotoma lepida</name>
    <name type="common">Desert woodrat</name>
    <dbReference type="NCBI Taxonomy" id="56216"/>
    <lineage>
        <taxon>Eukaryota</taxon>
        <taxon>Metazoa</taxon>
        <taxon>Chordata</taxon>
        <taxon>Craniata</taxon>
        <taxon>Vertebrata</taxon>
        <taxon>Euteleostomi</taxon>
        <taxon>Mammalia</taxon>
        <taxon>Eutheria</taxon>
        <taxon>Euarchontoglires</taxon>
        <taxon>Glires</taxon>
        <taxon>Rodentia</taxon>
        <taxon>Myomorpha</taxon>
        <taxon>Muroidea</taxon>
        <taxon>Cricetidae</taxon>
        <taxon>Neotominae</taxon>
        <taxon>Neotoma</taxon>
    </lineage>
</organism>
<evidence type="ECO:0000313" key="2">
    <source>
        <dbReference type="EMBL" id="OBS68589.1"/>
    </source>
</evidence>
<sequence>MDDTSCSIIQNVKGSWERVMCSPYWSSPKQTGLQTNEPGNKTTSDEAVLPKANKTRNVPE</sequence>
<accession>A0A1A6GRR9</accession>
<proteinExistence type="predicted"/>
<dbReference type="AlphaFoldDB" id="A0A1A6GRR9"/>
<comment type="caution">
    <text evidence="2">The sequence shown here is derived from an EMBL/GenBank/DDBJ whole genome shotgun (WGS) entry which is preliminary data.</text>
</comment>
<reference evidence="2 3" key="1">
    <citation type="submission" date="2016-06" db="EMBL/GenBank/DDBJ databases">
        <title>The Draft Genome Sequence and Annotation of the Desert Woodrat Neotoma lepida.</title>
        <authorList>
            <person name="Campbell M."/>
            <person name="Oakeson K.F."/>
            <person name="Yandell M."/>
            <person name="Halpert J.R."/>
            <person name="Dearing D."/>
        </authorList>
    </citation>
    <scope>NUCLEOTIDE SEQUENCE [LARGE SCALE GENOMIC DNA]</scope>
    <source>
        <strain evidence="2">417</strain>
        <tissue evidence="2">Liver</tissue>
    </source>
</reference>
<keyword evidence="3" id="KW-1185">Reference proteome</keyword>
<dbReference type="EMBL" id="LZPO01075893">
    <property type="protein sequence ID" value="OBS68589.1"/>
    <property type="molecule type" value="Genomic_DNA"/>
</dbReference>